<protein>
    <submittedName>
        <fullName evidence="1">Uncharacterized protein</fullName>
    </submittedName>
</protein>
<dbReference type="EMBL" id="JAPFFF010000043">
    <property type="protein sequence ID" value="KAK8841080.1"/>
    <property type="molecule type" value="Genomic_DNA"/>
</dbReference>
<name>A0ABR2H4I5_9EUKA</name>
<comment type="caution">
    <text evidence="1">The sequence shown here is derived from an EMBL/GenBank/DDBJ whole genome shotgun (WGS) entry which is preliminary data.</text>
</comment>
<keyword evidence="2" id="KW-1185">Reference proteome</keyword>
<organism evidence="1 2">
    <name type="scientific">Tritrichomonas musculus</name>
    <dbReference type="NCBI Taxonomy" id="1915356"/>
    <lineage>
        <taxon>Eukaryota</taxon>
        <taxon>Metamonada</taxon>
        <taxon>Parabasalia</taxon>
        <taxon>Tritrichomonadida</taxon>
        <taxon>Tritrichomonadidae</taxon>
        <taxon>Tritrichomonas</taxon>
    </lineage>
</organism>
<sequence length="227" mass="26996">MNVASSLQFQEYIRKQKETIAKVSNWEPSKIKTFPNSWKVEEMPLDKAIEYHLLDSKGEIKYEWVNLDPQVPQVELITHSNGNEYLIYHINLYGISVFNLNTLTNYDYYPKRSFPFDKEDFKESFIWTNSFYHSDSNLIVFFGCFWACPYTGMIADFTDPMNTTDYKWYDLQNLVDASRDKFLIDDVIGWNGDRLKIRIENQNDSSMKEIAYTVEDIKKFIKEQEKE</sequence>
<evidence type="ECO:0000313" key="2">
    <source>
        <dbReference type="Proteomes" id="UP001470230"/>
    </source>
</evidence>
<reference evidence="1 2" key="1">
    <citation type="submission" date="2024-04" db="EMBL/GenBank/DDBJ databases">
        <title>Tritrichomonas musculus Genome.</title>
        <authorList>
            <person name="Alves-Ferreira E."/>
            <person name="Grigg M."/>
            <person name="Lorenzi H."/>
            <person name="Galac M."/>
        </authorList>
    </citation>
    <scope>NUCLEOTIDE SEQUENCE [LARGE SCALE GENOMIC DNA]</scope>
    <source>
        <strain evidence="1 2">EAF2021</strain>
    </source>
</reference>
<dbReference type="Proteomes" id="UP001470230">
    <property type="component" value="Unassembled WGS sequence"/>
</dbReference>
<gene>
    <name evidence="1" type="ORF">M9Y10_027921</name>
</gene>
<proteinExistence type="predicted"/>
<evidence type="ECO:0000313" key="1">
    <source>
        <dbReference type="EMBL" id="KAK8841080.1"/>
    </source>
</evidence>
<accession>A0ABR2H4I5</accession>